<dbReference type="SUPFAM" id="SSF54862">
    <property type="entry name" value="4Fe-4S ferredoxins"/>
    <property type="match status" value="1"/>
</dbReference>
<dbReference type="Gene3D" id="3.30.70.20">
    <property type="match status" value="1"/>
</dbReference>
<keyword evidence="6 8" id="KW-0411">Iron-sulfur</keyword>
<keyword evidence="7" id="KW-0003">3Fe-4S</keyword>
<dbReference type="Pfam" id="PF13370">
    <property type="entry name" value="Fer4_13"/>
    <property type="match status" value="1"/>
</dbReference>
<reference evidence="10" key="1">
    <citation type="journal article" date="2019" name="Int. J. Syst. Evol. Microbiol.">
        <title>The Global Catalogue of Microorganisms (GCM) 10K type strain sequencing project: providing services to taxonomists for standard genome sequencing and annotation.</title>
        <authorList>
            <consortium name="The Broad Institute Genomics Platform"/>
            <consortium name="The Broad Institute Genome Sequencing Center for Infectious Disease"/>
            <person name="Wu L."/>
            <person name="Ma J."/>
        </authorList>
    </citation>
    <scope>NUCLEOTIDE SEQUENCE [LARGE SCALE GENOMIC DNA]</scope>
    <source>
        <strain evidence="10">IBRC-M 10908</strain>
    </source>
</reference>
<accession>A0ABV8TVT5</accession>
<dbReference type="RefSeq" id="WP_380618755.1">
    <property type="nucleotide sequence ID" value="NZ_JBHSDK010000009.1"/>
</dbReference>
<evidence type="ECO:0000256" key="7">
    <source>
        <dbReference type="ARBA" id="ARBA00023291"/>
    </source>
</evidence>
<dbReference type="InterPro" id="IPR051269">
    <property type="entry name" value="Fe-S_cluster_ET"/>
</dbReference>
<comment type="cofactor">
    <cofactor evidence="1">
        <name>[3Fe-4S] cluster</name>
        <dbReference type="ChEBI" id="CHEBI:21137"/>
    </cofactor>
</comment>
<dbReference type="PANTHER" id="PTHR36923:SF3">
    <property type="entry name" value="FERREDOXIN"/>
    <property type="match status" value="1"/>
</dbReference>
<dbReference type="EMBL" id="JBHSDK010000009">
    <property type="protein sequence ID" value="MFC4334752.1"/>
    <property type="molecule type" value="Genomic_DNA"/>
</dbReference>
<protein>
    <recommendedName>
        <fullName evidence="8">Ferredoxin</fullName>
    </recommendedName>
</protein>
<evidence type="ECO:0000313" key="10">
    <source>
        <dbReference type="Proteomes" id="UP001595823"/>
    </source>
</evidence>
<evidence type="ECO:0000313" key="9">
    <source>
        <dbReference type="EMBL" id="MFC4334752.1"/>
    </source>
</evidence>
<organism evidence="9 10">
    <name type="scientific">Salininema proteolyticum</name>
    <dbReference type="NCBI Taxonomy" id="1607685"/>
    <lineage>
        <taxon>Bacteria</taxon>
        <taxon>Bacillati</taxon>
        <taxon>Actinomycetota</taxon>
        <taxon>Actinomycetes</taxon>
        <taxon>Glycomycetales</taxon>
        <taxon>Glycomycetaceae</taxon>
        <taxon>Salininema</taxon>
    </lineage>
</organism>
<evidence type="ECO:0000256" key="5">
    <source>
        <dbReference type="ARBA" id="ARBA00023004"/>
    </source>
</evidence>
<proteinExistence type="predicted"/>
<sequence>MRIRTEREKCVSSGQCVMSVPDVFDQDEDEGMVVVLDDEPPAALHDDVRHAEEACPVRAIVLDEGSSPGGE</sequence>
<evidence type="ECO:0000256" key="6">
    <source>
        <dbReference type="ARBA" id="ARBA00023014"/>
    </source>
</evidence>
<keyword evidence="2 8" id="KW-0813">Transport</keyword>
<dbReference type="PRINTS" id="PR00352">
    <property type="entry name" value="3FE4SFRDOXIN"/>
</dbReference>
<keyword evidence="3 8" id="KW-0479">Metal-binding</keyword>
<dbReference type="Proteomes" id="UP001595823">
    <property type="component" value="Unassembled WGS sequence"/>
</dbReference>
<comment type="caution">
    <text evidence="9">The sequence shown here is derived from an EMBL/GenBank/DDBJ whole genome shotgun (WGS) entry which is preliminary data.</text>
</comment>
<keyword evidence="10" id="KW-1185">Reference proteome</keyword>
<keyword evidence="4 8" id="KW-0249">Electron transport</keyword>
<name>A0ABV8TVT5_9ACTN</name>
<comment type="function">
    <text evidence="8">Ferredoxins are iron-sulfur proteins that transfer electrons in a wide variety of metabolic reactions.</text>
</comment>
<evidence type="ECO:0000256" key="8">
    <source>
        <dbReference type="RuleBase" id="RU368020"/>
    </source>
</evidence>
<evidence type="ECO:0000256" key="1">
    <source>
        <dbReference type="ARBA" id="ARBA00001927"/>
    </source>
</evidence>
<evidence type="ECO:0000256" key="4">
    <source>
        <dbReference type="ARBA" id="ARBA00022982"/>
    </source>
</evidence>
<keyword evidence="5 8" id="KW-0408">Iron</keyword>
<evidence type="ECO:0000256" key="2">
    <source>
        <dbReference type="ARBA" id="ARBA00022448"/>
    </source>
</evidence>
<evidence type="ECO:0000256" key="3">
    <source>
        <dbReference type="ARBA" id="ARBA00022723"/>
    </source>
</evidence>
<dbReference type="PANTHER" id="PTHR36923">
    <property type="entry name" value="FERREDOXIN"/>
    <property type="match status" value="1"/>
</dbReference>
<dbReference type="InterPro" id="IPR001080">
    <property type="entry name" value="3Fe4S_ferredoxin"/>
</dbReference>
<gene>
    <name evidence="9" type="ORF">ACFPET_06035</name>
</gene>